<accession>A0A437APV3</accession>
<reference evidence="6 7" key="1">
    <citation type="submission" date="2018-10" db="EMBL/GenBank/DDBJ databases">
        <title>Draft genome sequence of the microsporidian Tubulinosema ratisbonensis.</title>
        <authorList>
            <person name="Polonais V."/>
            <person name="Peyretaillade E."/>
            <person name="Niehus S."/>
            <person name="Wawrzyniak I."/>
            <person name="Franchet A."/>
            <person name="Gaspin C."/>
            <person name="Reichstadt M."/>
            <person name="Belser C."/>
            <person name="Labadie K."/>
            <person name="Delbac F."/>
            <person name="Ferrandon D."/>
        </authorList>
    </citation>
    <scope>NUCLEOTIDE SEQUENCE [LARGE SCALE GENOMIC DNA]</scope>
    <source>
        <strain evidence="6 7">Franzen</strain>
    </source>
</reference>
<dbReference type="AlphaFoldDB" id="A0A437APV3"/>
<dbReference type="VEuPathDB" id="MicrosporidiaDB:TUBRATIS_002030"/>
<dbReference type="GO" id="GO:0005802">
    <property type="term" value="C:trans-Golgi network"/>
    <property type="evidence" value="ECO:0007669"/>
    <property type="project" value="TreeGrafter"/>
</dbReference>
<comment type="subcellular location">
    <subcellularLocation>
        <location evidence="1">Golgi apparatus membrane</location>
        <topology evidence="1">Peripheral membrane protein</topology>
        <orientation evidence="1">Cytoplasmic side</orientation>
    </subcellularLocation>
</comment>
<evidence type="ECO:0000256" key="2">
    <source>
        <dbReference type="ARBA" id="ARBA00007284"/>
    </source>
</evidence>
<dbReference type="InterPro" id="IPR008628">
    <property type="entry name" value="GPP34-like"/>
</dbReference>
<sequence>MDELSITRKRNLETKNESKPRELTLSEELVLLIGSRKYFNLICDPISLSLRCLILTELILNDFISLDSNNNVYVTKSSTDNPLLIKALSFLSKESLPLKKWLEILNGENLNTKYKFQLKNTRKIIYKRLEEKKKIKFGNNLHNKSVEVIDYKLRNELISDITNYLLSKEIDLYYDSLVCALFYCKYINTLFISLSPQQQSACRFRVEDILNRYRKYYKRENVKEEMIALLLRSFLKKF</sequence>
<dbReference type="Gene3D" id="1.10.3630.10">
    <property type="entry name" value="yeast vps74-n-term truncation variant domain like"/>
    <property type="match status" value="1"/>
</dbReference>
<dbReference type="STRING" id="291195.A0A437APV3"/>
<dbReference type="Pfam" id="PF05719">
    <property type="entry name" value="GPP34"/>
    <property type="match status" value="1"/>
</dbReference>
<dbReference type="GO" id="GO:0031985">
    <property type="term" value="C:Golgi cisterna"/>
    <property type="evidence" value="ECO:0007669"/>
    <property type="project" value="TreeGrafter"/>
</dbReference>
<comment type="caution">
    <text evidence="6">The sequence shown here is derived from an EMBL/GenBank/DDBJ whole genome shotgun (WGS) entry which is preliminary data.</text>
</comment>
<protein>
    <submittedName>
        <fullName evidence="6">Golgi phospho 3</fullName>
    </submittedName>
</protein>
<dbReference type="GO" id="GO:0007030">
    <property type="term" value="P:Golgi organization"/>
    <property type="evidence" value="ECO:0007669"/>
    <property type="project" value="TreeGrafter"/>
</dbReference>
<dbReference type="GO" id="GO:0000139">
    <property type="term" value="C:Golgi membrane"/>
    <property type="evidence" value="ECO:0007669"/>
    <property type="project" value="UniProtKB-SubCell"/>
</dbReference>
<dbReference type="Proteomes" id="UP000282876">
    <property type="component" value="Unassembled WGS sequence"/>
</dbReference>
<dbReference type="OrthoDB" id="2189106at2759"/>
<dbReference type="PANTHER" id="PTHR12704">
    <property type="entry name" value="TRANS-GOLGI PROTEIN GMX33"/>
    <property type="match status" value="1"/>
</dbReference>
<organism evidence="6 7">
    <name type="scientific">Tubulinosema ratisbonensis</name>
    <dbReference type="NCBI Taxonomy" id="291195"/>
    <lineage>
        <taxon>Eukaryota</taxon>
        <taxon>Fungi</taxon>
        <taxon>Fungi incertae sedis</taxon>
        <taxon>Microsporidia</taxon>
        <taxon>Tubulinosematoidea</taxon>
        <taxon>Tubulinosematidae</taxon>
        <taxon>Tubulinosema</taxon>
    </lineage>
</organism>
<evidence type="ECO:0000256" key="3">
    <source>
        <dbReference type="ARBA" id="ARBA00023034"/>
    </source>
</evidence>
<evidence type="ECO:0000313" key="6">
    <source>
        <dbReference type="EMBL" id="RVD93271.1"/>
    </source>
</evidence>
<dbReference type="GO" id="GO:0005829">
    <property type="term" value="C:cytosol"/>
    <property type="evidence" value="ECO:0007669"/>
    <property type="project" value="TreeGrafter"/>
</dbReference>
<gene>
    <name evidence="6" type="ORF">TUBRATIS_002030</name>
</gene>
<dbReference type="GO" id="GO:0006890">
    <property type="term" value="P:retrograde vesicle-mediated transport, Golgi to endoplasmic reticulum"/>
    <property type="evidence" value="ECO:0007669"/>
    <property type="project" value="TreeGrafter"/>
</dbReference>
<proteinExistence type="inferred from homology"/>
<dbReference type="EMBL" id="RCSS01000059">
    <property type="protein sequence ID" value="RVD93271.1"/>
    <property type="molecule type" value="Genomic_DNA"/>
</dbReference>
<evidence type="ECO:0000256" key="5">
    <source>
        <dbReference type="ARBA" id="ARBA00023136"/>
    </source>
</evidence>
<evidence type="ECO:0000256" key="4">
    <source>
        <dbReference type="ARBA" id="ARBA00023121"/>
    </source>
</evidence>
<keyword evidence="5" id="KW-0472">Membrane</keyword>
<comment type="similarity">
    <text evidence="2">Belongs to the GOLPH3/VPS74 family.</text>
</comment>
<dbReference type="GO" id="GO:0048194">
    <property type="term" value="P:Golgi vesicle budding"/>
    <property type="evidence" value="ECO:0007669"/>
    <property type="project" value="TreeGrafter"/>
</dbReference>
<keyword evidence="3" id="KW-0333">Golgi apparatus</keyword>
<keyword evidence="7" id="KW-1185">Reference proteome</keyword>
<dbReference type="GO" id="GO:0070273">
    <property type="term" value="F:phosphatidylinositol-4-phosphate binding"/>
    <property type="evidence" value="ECO:0007669"/>
    <property type="project" value="InterPro"/>
</dbReference>
<keyword evidence="4" id="KW-0446">Lipid-binding</keyword>
<dbReference type="InterPro" id="IPR038261">
    <property type="entry name" value="GPP34-like_sf"/>
</dbReference>
<evidence type="ECO:0000313" key="7">
    <source>
        <dbReference type="Proteomes" id="UP000282876"/>
    </source>
</evidence>
<evidence type="ECO:0000256" key="1">
    <source>
        <dbReference type="ARBA" id="ARBA00004255"/>
    </source>
</evidence>
<dbReference type="PANTHER" id="PTHR12704:SF2">
    <property type="entry name" value="GOLGI PHOSPHOPROTEIN 3 HOMOLOG SAURON"/>
    <property type="match status" value="1"/>
</dbReference>
<name>A0A437APV3_9MICR</name>
<dbReference type="GO" id="GO:0043001">
    <property type="term" value="P:Golgi to plasma membrane protein transport"/>
    <property type="evidence" value="ECO:0007669"/>
    <property type="project" value="TreeGrafter"/>
</dbReference>